<evidence type="ECO:0000313" key="1">
    <source>
        <dbReference type="EMBL" id="GBO22351.1"/>
    </source>
</evidence>
<protein>
    <submittedName>
        <fullName evidence="1">Uncharacterized protein</fullName>
    </submittedName>
</protein>
<comment type="caution">
    <text evidence="1">The sequence shown here is derived from an EMBL/GenBank/DDBJ whole genome shotgun (WGS) entry which is preliminary data.</text>
</comment>
<name>A0A4Y2VCN5_ARAVE</name>
<evidence type="ECO:0000313" key="2">
    <source>
        <dbReference type="Proteomes" id="UP000499080"/>
    </source>
</evidence>
<accession>A0A4Y2VCN5</accession>
<organism evidence="1 2">
    <name type="scientific">Araneus ventricosus</name>
    <name type="common">Orbweaver spider</name>
    <name type="synonym">Epeira ventricosa</name>
    <dbReference type="NCBI Taxonomy" id="182803"/>
    <lineage>
        <taxon>Eukaryota</taxon>
        <taxon>Metazoa</taxon>
        <taxon>Ecdysozoa</taxon>
        <taxon>Arthropoda</taxon>
        <taxon>Chelicerata</taxon>
        <taxon>Arachnida</taxon>
        <taxon>Araneae</taxon>
        <taxon>Araneomorphae</taxon>
        <taxon>Entelegynae</taxon>
        <taxon>Araneoidea</taxon>
        <taxon>Araneidae</taxon>
        <taxon>Araneus</taxon>
    </lineage>
</organism>
<proteinExistence type="predicted"/>
<sequence length="110" mass="13128">MYGCVSQRKDVFREFSTVNLNLYAILDWNDSGGMEESFQQQEGHLTWLLSINENSILRKFSRGEGFEVNRRVGLRIFCHPHAQIWKRQRKETRFSVESTRINRCNFCNHQ</sequence>
<gene>
    <name evidence="1" type="ORF">AVEN_69036_1</name>
</gene>
<reference evidence="1 2" key="1">
    <citation type="journal article" date="2019" name="Sci. Rep.">
        <title>Orb-weaving spider Araneus ventricosus genome elucidates the spidroin gene catalogue.</title>
        <authorList>
            <person name="Kono N."/>
            <person name="Nakamura H."/>
            <person name="Ohtoshi R."/>
            <person name="Moran D.A.P."/>
            <person name="Shinohara A."/>
            <person name="Yoshida Y."/>
            <person name="Fujiwara M."/>
            <person name="Mori M."/>
            <person name="Tomita M."/>
            <person name="Arakawa K."/>
        </authorList>
    </citation>
    <scope>NUCLEOTIDE SEQUENCE [LARGE SCALE GENOMIC DNA]</scope>
</reference>
<dbReference type="Proteomes" id="UP000499080">
    <property type="component" value="Unassembled WGS sequence"/>
</dbReference>
<dbReference type="AlphaFoldDB" id="A0A4Y2VCN5"/>
<keyword evidence="2" id="KW-1185">Reference proteome</keyword>
<dbReference type="EMBL" id="BGPR01045446">
    <property type="protein sequence ID" value="GBO22351.1"/>
    <property type="molecule type" value="Genomic_DNA"/>
</dbReference>